<evidence type="ECO:0000313" key="2">
    <source>
        <dbReference type="Proteomes" id="UP000092731"/>
    </source>
</evidence>
<dbReference type="AlphaFoldDB" id="A0A170TM76"/>
<accession>A0A170TM76</accession>
<protein>
    <submittedName>
        <fullName evidence="1">Uncharacterized protein</fullName>
    </submittedName>
</protein>
<evidence type="ECO:0000313" key="1">
    <source>
        <dbReference type="EMBL" id="GAT78971.1"/>
    </source>
</evidence>
<feature type="non-terminal residue" evidence="1">
    <location>
        <position position="1"/>
    </location>
</feature>
<dbReference type="EMBL" id="BDDM01000377">
    <property type="protein sequence ID" value="GAT78971.1"/>
    <property type="molecule type" value="Genomic_DNA"/>
</dbReference>
<proteinExistence type="predicted"/>
<name>A0A170TM76_EHRRU</name>
<comment type="caution">
    <text evidence="1">The sequence shown here is derived from an EMBL/GenBank/DDBJ whole genome shotgun (WGS) entry which is preliminary data.</text>
</comment>
<dbReference type="Proteomes" id="UP000092731">
    <property type="component" value="Unassembled WGS sequence"/>
</dbReference>
<sequence>VYQYPNGTGIHYGTYSNNTNNVSYYVR</sequence>
<reference evidence="2" key="1">
    <citation type="submission" date="2016-05" db="EMBL/GenBank/DDBJ databases">
        <title>Draft genome sequences of four strains of Ehrlichia ruminantium, a tick-borne pathogen of ruminants, isolated from Zimbabwe, The Gambia and Ghana.</title>
        <authorList>
            <person name="Nakao R."/>
            <person name="Jongejan F."/>
            <person name="Sugimoto C."/>
        </authorList>
    </citation>
    <scope>NUCLEOTIDE SEQUENCE [LARGE SCALE GENOMIC DNA]</scope>
    <source>
        <strain evidence="2">Pokoase 417</strain>
    </source>
</reference>
<organism evidence="1 2">
    <name type="scientific">Ehrlichia ruminantium</name>
    <name type="common">heartwater rickettsia</name>
    <name type="synonym">Cowdria ruminantium</name>
    <dbReference type="NCBI Taxonomy" id="779"/>
    <lineage>
        <taxon>Bacteria</taxon>
        <taxon>Pseudomonadati</taxon>
        <taxon>Pseudomonadota</taxon>
        <taxon>Alphaproteobacteria</taxon>
        <taxon>Rickettsiales</taxon>
        <taxon>Anaplasmataceae</taxon>
        <taxon>Ehrlichia</taxon>
    </lineage>
</organism>
<gene>
    <name evidence="1" type="ORF">EHRUM3_12050</name>
</gene>